<proteinExistence type="predicted"/>
<name>A0A927MQH3_9BACL</name>
<dbReference type="Proteomes" id="UP000658225">
    <property type="component" value="Unassembled WGS sequence"/>
</dbReference>
<accession>A0A927MQH3</accession>
<organism evidence="1 2">
    <name type="scientific">Sporosarcina limicola</name>
    <dbReference type="NCBI Taxonomy" id="34101"/>
    <lineage>
        <taxon>Bacteria</taxon>
        <taxon>Bacillati</taxon>
        <taxon>Bacillota</taxon>
        <taxon>Bacilli</taxon>
        <taxon>Bacillales</taxon>
        <taxon>Caryophanaceae</taxon>
        <taxon>Sporosarcina</taxon>
    </lineage>
</organism>
<comment type="caution">
    <text evidence="1">The sequence shown here is derived from an EMBL/GenBank/DDBJ whole genome shotgun (WGS) entry which is preliminary data.</text>
</comment>
<dbReference type="EMBL" id="JADBEL010000015">
    <property type="protein sequence ID" value="MBE1555639.1"/>
    <property type="molecule type" value="Genomic_DNA"/>
</dbReference>
<protein>
    <submittedName>
        <fullName evidence="1">Uncharacterized protein</fullName>
    </submittedName>
</protein>
<dbReference type="AlphaFoldDB" id="A0A927MQH3"/>
<evidence type="ECO:0000313" key="1">
    <source>
        <dbReference type="EMBL" id="MBE1555639.1"/>
    </source>
</evidence>
<evidence type="ECO:0000313" key="2">
    <source>
        <dbReference type="Proteomes" id="UP000658225"/>
    </source>
</evidence>
<reference evidence="1" key="1">
    <citation type="submission" date="2020-10" db="EMBL/GenBank/DDBJ databases">
        <title>Genomic Encyclopedia of Type Strains, Phase IV (KMG-IV): sequencing the most valuable type-strain genomes for metagenomic binning, comparative biology and taxonomic classification.</title>
        <authorList>
            <person name="Goeker M."/>
        </authorList>
    </citation>
    <scope>NUCLEOTIDE SEQUENCE</scope>
    <source>
        <strain evidence="1">DSM 13886</strain>
    </source>
</reference>
<keyword evidence="2" id="KW-1185">Reference proteome</keyword>
<sequence>MSTKAVLKSIPNTRSNNLKDALKEVELIRAGKLPEKSARDFLKESHNR</sequence>
<dbReference type="RefSeq" id="WP_192599337.1">
    <property type="nucleotide sequence ID" value="NZ_JADBEL010000015.1"/>
</dbReference>
<gene>
    <name evidence="1" type="ORF">H4683_002759</name>
</gene>